<feature type="transmembrane region" description="Helical" evidence="1">
    <location>
        <begin position="356"/>
        <end position="375"/>
    </location>
</feature>
<feature type="transmembrane region" description="Helical" evidence="1">
    <location>
        <begin position="33"/>
        <end position="52"/>
    </location>
</feature>
<dbReference type="Proteomes" id="UP000831684">
    <property type="component" value="Chromosome"/>
</dbReference>
<evidence type="ECO:0000313" key="2">
    <source>
        <dbReference type="EMBL" id="UOK71571.1"/>
    </source>
</evidence>
<sequence>MGRSSRDFVTFVRQYLQYDLRRELIAWWKIGKFYLPIGLVVAVLALAILVYIEPFPRGTTVLAIGQRGTASHDLGEAFQSYFARHGLTLDISSRPGLDAVEKDIQDPGSDINASFVVSGAGAAADYPDLVSLGNVAIAPAWLFYRGDTVKVDDPFQYYRDRPIAVGAPGTVSARLFATLMELNNPGTGDQPNFLKLPNQEAVAQLHAGTIDALFIVDGFASPVIQKLLRDPTIKLMNFPLVDAYVRRLPFLRKVTVPRGAIDIGDVRPESDIALLASSVNLLVEKDTHPAVQWAFLLASREISLKSDNFFPVADNLPQYRDRSFPLSPIATRFYTSGVPGIFAYLPLWLAALLENVWIVLLALLLLGLPLFNKIIGYRGFASQKLLWLHFWELRYLEDELVAASTVGGVESVIDRLRLLDAKTTETWVQDDQMRHYFTLRRNISGMLQDAQKKISSLQKS</sequence>
<name>A0A9E7D746_9HYPH</name>
<dbReference type="Gene3D" id="3.40.190.10">
    <property type="entry name" value="Periplasmic binding protein-like II"/>
    <property type="match status" value="1"/>
</dbReference>
<dbReference type="AlphaFoldDB" id="A0A9E7D746"/>
<dbReference type="SUPFAM" id="SSF53850">
    <property type="entry name" value="Periplasmic binding protein-like II"/>
    <property type="match status" value="1"/>
</dbReference>
<keyword evidence="1" id="KW-1133">Transmembrane helix</keyword>
<keyword evidence="1" id="KW-0472">Membrane</keyword>
<protein>
    <recommendedName>
        <fullName evidence="4">C4-dicarboxylate ABC transporter substrate-binding protein</fullName>
    </recommendedName>
</protein>
<organism evidence="2 3">
    <name type="scientific">Ancylobacter polymorphus</name>
    <dbReference type="NCBI Taxonomy" id="223390"/>
    <lineage>
        <taxon>Bacteria</taxon>
        <taxon>Pseudomonadati</taxon>
        <taxon>Pseudomonadota</taxon>
        <taxon>Alphaproteobacteria</taxon>
        <taxon>Hyphomicrobiales</taxon>
        <taxon>Xanthobacteraceae</taxon>
        <taxon>Ancylobacter</taxon>
    </lineage>
</organism>
<dbReference type="RefSeq" id="WP_244378848.1">
    <property type="nucleotide sequence ID" value="NZ_CP083239.1"/>
</dbReference>
<gene>
    <name evidence="2" type="ORF">K9D25_02290</name>
</gene>
<dbReference type="KEGG" id="apol:K9D25_02290"/>
<proteinExistence type="predicted"/>
<evidence type="ECO:0000313" key="3">
    <source>
        <dbReference type="Proteomes" id="UP000831684"/>
    </source>
</evidence>
<reference evidence="2" key="1">
    <citation type="submission" date="2021-09" db="EMBL/GenBank/DDBJ databases">
        <title>Network and meta-omics reveal the key degrader and cooperation patterns in an efficient 1,4-dioxane-degrading microbial community.</title>
        <authorList>
            <person name="Dai C."/>
        </authorList>
    </citation>
    <scope>NUCLEOTIDE SEQUENCE</scope>
    <source>
        <strain evidence="2">ZM13</strain>
    </source>
</reference>
<accession>A0A9E7D746</accession>
<evidence type="ECO:0008006" key="4">
    <source>
        <dbReference type="Google" id="ProtNLM"/>
    </source>
</evidence>
<evidence type="ECO:0000256" key="1">
    <source>
        <dbReference type="SAM" id="Phobius"/>
    </source>
</evidence>
<keyword evidence="1" id="KW-0812">Transmembrane</keyword>
<dbReference type="EMBL" id="CP083239">
    <property type="protein sequence ID" value="UOK71571.1"/>
    <property type="molecule type" value="Genomic_DNA"/>
</dbReference>